<dbReference type="GeneID" id="19110205"/>
<dbReference type="PANTHER" id="PTHR42085:SF2">
    <property type="entry name" value="F-BOX DOMAIN-CONTAINING PROTEIN"/>
    <property type="match status" value="1"/>
</dbReference>
<dbReference type="KEGG" id="bcom:BAUCODRAFT_24585"/>
<name>M2LMJ8_BAUPA</name>
<sequence length="246" mass="28687">MASSTGSRLLDLPYELRERIFHAALQQSGTIELQYPLWAGRSTFIQPLFHVCRSLRDEVVQAFYQTNVFLWVIDSAAPRGDPSEYPEADDDPHQQWRLNPESVLGPGEQALTRPVPWLYPHLRQHLRRLHVNVYLPSNLIGDLVACQHWQHDFPQALEKLVSYLDRGERLKELQILFTAPKRFNTRFPLAGEQVKALEILAQMRVRGSIRVLYKWGFKEVQESIEALRLEQRISGRDDVQQRRLQV</sequence>
<gene>
    <name evidence="2" type="ORF">BAUCODRAFT_24585</name>
</gene>
<reference evidence="2 3" key="1">
    <citation type="journal article" date="2012" name="PLoS Pathog.">
        <title>Diverse lifestyles and strategies of plant pathogenesis encoded in the genomes of eighteen Dothideomycetes fungi.</title>
        <authorList>
            <person name="Ohm R.A."/>
            <person name="Feau N."/>
            <person name="Henrissat B."/>
            <person name="Schoch C.L."/>
            <person name="Horwitz B.A."/>
            <person name="Barry K.W."/>
            <person name="Condon B.J."/>
            <person name="Copeland A.C."/>
            <person name="Dhillon B."/>
            <person name="Glaser F."/>
            <person name="Hesse C.N."/>
            <person name="Kosti I."/>
            <person name="LaButti K."/>
            <person name="Lindquist E.A."/>
            <person name="Lucas S."/>
            <person name="Salamov A.A."/>
            <person name="Bradshaw R.E."/>
            <person name="Ciuffetti L."/>
            <person name="Hamelin R.C."/>
            <person name="Kema G.H.J."/>
            <person name="Lawrence C."/>
            <person name="Scott J.A."/>
            <person name="Spatafora J.W."/>
            <person name="Turgeon B.G."/>
            <person name="de Wit P.J.G.M."/>
            <person name="Zhong S."/>
            <person name="Goodwin S.B."/>
            <person name="Grigoriev I.V."/>
        </authorList>
    </citation>
    <scope>NUCLEOTIDE SEQUENCE [LARGE SCALE GENOMIC DNA]</scope>
    <source>
        <strain evidence="2 3">UAMH 10762</strain>
    </source>
</reference>
<keyword evidence="3" id="KW-1185">Reference proteome</keyword>
<organism evidence="2 3">
    <name type="scientific">Baudoinia panamericana (strain UAMH 10762)</name>
    <name type="common">Angels' share fungus</name>
    <name type="synonym">Baudoinia compniacensis (strain UAMH 10762)</name>
    <dbReference type="NCBI Taxonomy" id="717646"/>
    <lineage>
        <taxon>Eukaryota</taxon>
        <taxon>Fungi</taxon>
        <taxon>Dikarya</taxon>
        <taxon>Ascomycota</taxon>
        <taxon>Pezizomycotina</taxon>
        <taxon>Dothideomycetes</taxon>
        <taxon>Dothideomycetidae</taxon>
        <taxon>Mycosphaerellales</taxon>
        <taxon>Teratosphaeriaceae</taxon>
        <taxon>Baudoinia</taxon>
    </lineage>
</organism>
<dbReference type="Pfam" id="PF20150">
    <property type="entry name" value="2EXR"/>
    <property type="match status" value="1"/>
</dbReference>
<feature type="domain" description="2EXR" evidence="1">
    <location>
        <begin position="11"/>
        <end position="65"/>
    </location>
</feature>
<dbReference type="OrthoDB" id="3649512at2759"/>
<evidence type="ECO:0000313" key="2">
    <source>
        <dbReference type="EMBL" id="EMC95537.1"/>
    </source>
</evidence>
<evidence type="ECO:0000313" key="3">
    <source>
        <dbReference type="Proteomes" id="UP000011761"/>
    </source>
</evidence>
<dbReference type="InterPro" id="IPR045518">
    <property type="entry name" value="2EXR"/>
</dbReference>
<protein>
    <recommendedName>
        <fullName evidence="1">2EXR domain-containing protein</fullName>
    </recommendedName>
</protein>
<dbReference type="HOGENOM" id="CLU_1128888_0_0_1"/>
<dbReference type="EMBL" id="KB445556">
    <property type="protein sequence ID" value="EMC95537.1"/>
    <property type="molecule type" value="Genomic_DNA"/>
</dbReference>
<dbReference type="AlphaFoldDB" id="M2LMJ8"/>
<accession>M2LMJ8</accession>
<evidence type="ECO:0000259" key="1">
    <source>
        <dbReference type="Pfam" id="PF20150"/>
    </source>
</evidence>
<dbReference type="InterPro" id="IPR038883">
    <property type="entry name" value="AN11006-like"/>
</dbReference>
<proteinExistence type="predicted"/>
<dbReference type="RefSeq" id="XP_007676725.1">
    <property type="nucleotide sequence ID" value="XM_007678535.1"/>
</dbReference>
<dbReference type="PANTHER" id="PTHR42085">
    <property type="entry name" value="F-BOX DOMAIN-CONTAINING PROTEIN"/>
    <property type="match status" value="1"/>
</dbReference>
<dbReference type="Proteomes" id="UP000011761">
    <property type="component" value="Unassembled WGS sequence"/>
</dbReference>
<dbReference type="eggNOG" id="ENOG502RKUJ">
    <property type="taxonomic scope" value="Eukaryota"/>
</dbReference>